<dbReference type="InterPro" id="IPR000073">
    <property type="entry name" value="AB_hydrolase_1"/>
</dbReference>
<feature type="chain" id="PRO_5045388603" evidence="1">
    <location>
        <begin position="24"/>
        <end position="351"/>
    </location>
</feature>
<evidence type="ECO:0000313" key="3">
    <source>
        <dbReference type="EMBL" id="WWT32486.1"/>
    </source>
</evidence>
<dbReference type="RefSeq" id="WP_338607911.1">
    <property type="nucleotide sequence ID" value="NZ_CP146275.1"/>
</dbReference>
<evidence type="ECO:0000256" key="1">
    <source>
        <dbReference type="SAM" id="SignalP"/>
    </source>
</evidence>
<protein>
    <submittedName>
        <fullName evidence="3">Alpha/beta fold hydrolase</fullName>
    </submittedName>
</protein>
<keyword evidence="3" id="KW-0378">Hydrolase</keyword>
<organism evidence="3 4">
    <name type="scientific">Pelagibacterium nitratireducens</name>
    <dbReference type="NCBI Taxonomy" id="1046114"/>
    <lineage>
        <taxon>Bacteria</taxon>
        <taxon>Pseudomonadati</taxon>
        <taxon>Pseudomonadota</taxon>
        <taxon>Alphaproteobacteria</taxon>
        <taxon>Hyphomicrobiales</taxon>
        <taxon>Devosiaceae</taxon>
        <taxon>Pelagibacterium</taxon>
    </lineage>
</organism>
<gene>
    <name evidence="3" type="ORF">V6617_15960</name>
</gene>
<feature type="domain" description="AB hydrolase-1" evidence="2">
    <location>
        <begin position="80"/>
        <end position="239"/>
    </location>
</feature>
<dbReference type="Gene3D" id="3.40.50.1820">
    <property type="entry name" value="alpha/beta hydrolase"/>
    <property type="match status" value="1"/>
</dbReference>
<evidence type="ECO:0000313" key="4">
    <source>
        <dbReference type="Proteomes" id="UP001369958"/>
    </source>
</evidence>
<accession>A0ABZ2I1N2</accession>
<dbReference type="InterPro" id="IPR050228">
    <property type="entry name" value="Carboxylesterase_BioH"/>
</dbReference>
<dbReference type="PANTHER" id="PTHR43194">
    <property type="entry name" value="HYDROLASE ALPHA/BETA FOLD FAMILY"/>
    <property type="match status" value="1"/>
</dbReference>
<dbReference type="Pfam" id="PF00561">
    <property type="entry name" value="Abhydrolase_1"/>
    <property type="match status" value="1"/>
</dbReference>
<evidence type="ECO:0000259" key="2">
    <source>
        <dbReference type="Pfam" id="PF00561"/>
    </source>
</evidence>
<dbReference type="PANTHER" id="PTHR43194:SF2">
    <property type="entry name" value="PEROXISOMAL MEMBRANE PROTEIN LPX1"/>
    <property type="match status" value="1"/>
</dbReference>
<keyword evidence="1" id="KW-0732">Signal</keyword>
<dbReference type="Proteomes" id="UP001369958">
    <property type="component" value="Chromosome"/>
</dbReference>
<sequence>MTRKFTALLASALMATTASGAFAQDSAVTGGEAGPIHLRDMGNFYVGAEYSEPDADGNVFVKNQMHVEFYLPEEPQHDLPLILVHGGGGQASDWYYTPDGRDGWRDYFLNAGFDLYIVDRPGYGRSPASPDYGDGSLTSVPSALIARLAAASNWPEGEVSPESESILNWIVASSTTPYAGNEVAANDIAELLERVGPAVLVLHSAGGVSGYWAADMQPENVAGIIAFEASGSNMLSIAEGLTFDPALPEGFEPVQNAEGCDVQPEDAVSTLTNLADIPVVLIGAPESFLAEGQPCHLTAMQQAGIDASLVSFGDLGAPGTGHFAMAETNNADSAQVMIDIATELAGGASAQ</sequence>
<proteinExistence type="predicted"/>
<name>A0ABZ2I1N2_9HYPH</name>
<dbReference type="EMBL" id="CP146275">
    <property type="protein sequence ID" value="WWT32486.1"/>
    <property type="molecule type" value="Genomic_DNA"/>
</dbReference>
<dbReference type="GO" id="GO:0016787">
    <property type="term" value="F:hydrolase activity"/>
    <property type="evidence" value="ECO:0007669"/>
    <property type="project" value="UniProtKB-KW"/>
</dbReference>
<dbReference type="SUPFAM" id="SSF53474">
    <property type="entry name" value="alpha/beta-Hydrolases"/>
    <property type="match status" value="1"/>
</dbReference>
<keyword evidence="4" id="KW-1185">Reference proteome</keyword>
<reference evidence="3 4" key="1">
    <citation type="submission" date="2024-02" db="EMBL/GenBank/DDBJ databases">
        <title>Complete genome sequence of Pelagibacterium nitratireducens ZH15.</title>
        <authorList>
            <person name="Zhao L.H."/>
        </authorList>
    </citation>
    <scope>NUCLEOTIDE SEQUENCE [LARGE SCALE GENOMIC DNA]</scope>
    <source>
        <strain evidence="3 4">ZH15</strain>
    </source>
</reference>
<feature type="signal peptide" evidence="1">
    <location>
        <begin position="1"/>
        <end position="23"/>
    </location>
</feature>
<dbReference type="InterPro" id="IPR029058">
    <property type="entry name" value="AB_hydrolase_fold"/>
</dbReference>